<reference evidence="2" key="1">
    <citation type="submission" date="2012-04" db="EMBL/GenBank/DDBJ databases">
        <title>The Genome Sequence of Loa loa.</title>
        <authorList>
            <consortium name="The Broad Institute Genome Sequencing Platform"/>
            <consortium name="Broad Institute Genome Sequencing Center for Infectious Disease"/>
            <person name="Nutman T.B."/>
            <person name="Fink D.L."/>
            <person name="Russ C."/>
            <person name="Young S."/>
            <person name="Zeng Q."/>
            <person name="Gargeya S."/>
            <person name="Alvarado L."/>
            <person name="Berlin A."/>
            <person name="Chapman S.B."/>
            <person name="Chen Z."/>
            <person name="Freedman E."/>
            <person name="Gellesch M."/>
            <person name="Goldberg J."/>
            <person name="Griggs A."/>
            <person name="Gujja S."/>
            <person name="Heilman E.R."/>
            <person name="Heiman D."/>
            <person name="Howarth C."/>
            <person name="Mehta T."/>
            <person name="Neiman D."/>
            <person name="Pearson M."/>
            <person name="Roberts A."/>
            <person name="Saif S."/>
            <person name="Shea T."/>
            <person name="Shenoy N."/>
            <person name="Sisk P."/>
            <person name="Stolte C."/>
            <person name="Sykes S."/>
            <person name="White J."/>
            <person name="Yandava C."/>
            <person name="Haas B."/>
            <person name="Henn M.R."/>
            <person name="Nusbaum C."/>
            <person name="Birren B."/>
        </authorList>
    </citation>
    <scope>NUCLEOTIDE SEQUENCE [LARGE SCALE GENOMIC DNA]</scope>
</reference>
<dbReference type="WBParaSite" id="EN70_52">
    <property type="protein sequence ID" value="EN70_52"/>
    <property type="gene ID" value="EN70_52"/>
</dbReference>
<protein>
    <submittedName>
        <fullName evidence="3">TPX2 domain-containing protein</fullName>
    </submittedName>
</protein>
<sequence length="150" mass="16651">MSRAEDSCQAASFTRAPRSITKSSIRQRSKSVHSTGPINPPKKPNELPLGNRASRLKDEFLAKKRAEEENAKKLKVIEDENLTPVMAGRLSVLRKMIPSVSKDLVKSDNARKSNIPLSLNDSCICGRNTVLPIGEMVEIANQKNERNENI</sequence>
<evidence type="ECO:0000313" key="2">
    <source>
        <dbReference type="Proteomes" id="UP000095285"/>
    </source>
</evidence>
<reference evidence="3" key="2">
    <citation type="submission" date="2016-11" db="UniProtKB">
        <authorList>
            <consortium name="WormBaseParasite"/>
        </authorList>
    </citation>
    <scope>IDENTIFICATION</scope>
</reference>
<keyword evidence="2" id="KW-1185">Reference proteome</keyword>
<name>A0A1I7VQM7_LOALO</name>
<proteinExistence type="predicted"/>
<accession>A0A1I7VQM7</accession>
<dbReference type="Proteomes" id="UP000095285">
    <property type="component" value="Unassembled WGS sequence"/>
</dbReference>
<feature type="region of interest" description="Disordered" evidence="1">
    <location>
        <begin position="1"/>
        <end position="52"/>
    </location>
</feature>
<organism evidence="2 3">
    <name type="scientific">Loa loa</name>
    <name type="common">Eye worm</name>
    <name type="synonym">Filaria loa</name>
    <dbReference type="NCBI Taxonomy" id="7209"/>
    <lineage>
        <taxon>Eukaryota</taxon>
        <taxon>Metazoa</taxon>
        <taxon>Ecdysozoa</taxon>
        <taxon>Nematoda</taxon>
        <taxon>Chromadorea</taxon>
        <taxon>Rhabditida</taxon>
        <taxon>Spirurina</taxon>
        <taxon>Spiruromorpha</taxon>
        <taxon>Filarioidea</taxon>
        <taxon>Onchocercidae</taxon>
        <taxon>Loa</taxon>
    </lineage>
</organism>
<evidence type="ECO:0000256" key="1">
    <source>
        <dbReference type="SAM" id="MobiDB-lite"/>
    </source>
</evidence>
<dbReference type="AlphaFoldDB" id="A0A1I7VQM7"/>
<evidence type="ECO:0000313" key="3">
    <source>
        <dbReference type="WBParaSite" id="EN70_52"/>
    </source>
</evidence>